<evidence type="ECO:0000313" key="1">
    <source>
        <dbReference type="EMBL" id="MBC1194983.1"/>
    </source>
</evidence>
<name>A0A841UV78_MICAE</name>
<dbReference type="AlphaFoldDB" id="A0A841UV78"/>
<organism evidence="1 2">
    <name type="scientific">Microcystis aeruginosa BLCC-F158</name>
    <dbReference type="NCBI Taxonomy" id="2755316"/>
    <lineage>
        <taxon>Bacteria</taxon>
        <taxon>Bacillati</taxon>
        <taxon>Cyanobacteriota</taxon>
        <taxon>Cyanophyceae</taxon>
        <taxon>Oscillatoriophycideae</taxon>
        <taxon>Chroococcales</taxon>
        <taxon>Microcystaceae</taxon>
        <taxon>Microcystis</taxon>
    </lineage>
</organism>
<dbReference type="EMBL" id="JACEGC010000021">
    <property type="protein sequence ID" value="MBC1194983.1"/>
    <property type="molecule type" value="Genomic_DNA"/>
</dbReference>
<reference evidence="1 2" key="1">
    <citation type="submission" date="2020-07" db="EMBL/GenBank/DDBJ databases">
        <title>Genomes of two Microcystis aeruginosa (Cyanobacteria) strains from Florida (USA) with disparate toxicogenic potential.</title>
        <authorList>
            <person name="Lefler F.W."/>
            <person name="Barbosa M."/>
            <person name="Berthold D.E."/>
            <person name="Laughinghouse H.D. IV."/>
        </authorList>
    </citation>
    <scope>NUCLEOTIDE SEQUENCE [LARGE SCALE GENOMIC DNA]</scope>
    <source>
        <strain evidence="1 2">BLCCF158</strain>
    </source>
</reference>
<protein>
    <submittedName>
        <fullName evidence="1">Uncharacterized protein</fullName>
    </submittedName>
</protein>
<evidence type="ECO:0000313" key="2">
    <source>
        <dbReference type="Proteomes" id="UP000525432"/>
    </source>
</evidence>
<comment type="caution">
    <text evidence="1">The sequence shown here is derived from an EMBL/GenBank/DDBJ whole genome shotgun (WGS) entry which is preliminary data.</text>
</comment>
<dbReference type="RefSeq" id="WP_185239076.1">
    <property type="nucleotide sequence ID" value="NZ_JACEGC010000021.1"/>
</dbReference>
<gene>
    <name evidence="1" type="ORF">H0901_06720</name>
</gene>
<accession>A0A841UV78</accession>
<proteinExistence type="predicted"/>
<sequence length="173" mass="19844">MQKVSVTRKQWKNTPFLAGEPLPYRAQFSEAEYEKLCMGVLPAQMEDKWFVFFEEPYVYFHRSWTGQPVYRVKVERSESSIAVTEALWELSFARATPEQVPYQAELLDFLISNLLLGMSKPFPQPQSVPGPAGILQHHIAGTGYAERPAEGHAFTATPSLPPSPARPWWKFWR</sequence>
<dbReference type="Proteomes" id="UP000525432">
    <property type="component" value="Unassembled WGS sequence"/>
</dbReference>